<dbReference type="GeneTree" id="ENSGT00950000183158"/>
<dbReference type="FunFam" id="2.10.25.10:FF:000086">
    <property type="entry name" value="Fibrillin 2"/>
    <property type="match status" value="1"/>
</dbReference>
<dbReference type="GO" id="GO:0005576">
    <property type="term" value="C:extracellular region"/>
    <property type="evidence" value="ECO:0000318"/>
    <property type="project" value="GO_Central"/>
</dbReference>
<organism evidence="19 20">
    <name type="scientific">Monodelphis domestica</name>
    <name type="common">Gray short-tailed opossum</name>
    <dbReference type="NCBI Taxonomy" id="13616"/>
    <lineage>
        <taxon>Eukaryota</taxon>
        <taxon>Metazoa</taxon>
        <taxon>Chordata</taxon>
        <taxon>Craniata</taxon>
        <taxon>Vertebrata</taxon>
        <taxon>Euteleostomi</taxon>
        <taxon>Mammalia</taxon>
        <taxon>Metatheria</taxon>
        <taxon>Didelphimorphia</taxon>
        <taxon>Didelphidae</taxon>
        <taxon>Monodelphis</taxon>
    </lineage>
</organism>
<feature type="domain" description="TB" evidence="18">
    <location>
        <begin position="2420"/>
        <end position="2473"/>
    </location>
</feature>
<feature type="disulfide bond" evidence="14">
    <location>
        <begin position="2036"/>
        <end position="2046"/>
    </location>
</feature>
<keyword evidence="10" id="KW-0106">Calcium</keyword>
<feature type="domain" description="EGF-like" evidence="17">
    <location>
        <begin position="2374"/>
        <end position="2415"/>
    </location>
</feature>
<dbReference type="InterPro" id="IPR049388">
    <property type="entry name" value="FBN_EGF_N"/>
</dbReference>
<dbReference type="Pfam" id="PF18193">
    <property type="entry name" value="Fibrillin_U_N"/>
    <property type="match status" value="1"/>
</dbReference>
<evidence type="ECO:0000256" key="14">
    <source>
        <dbReference type="PROSITE-ProRule" id="PRU00076"/>
    </source>
</evidence>
<dbReference type="FunFam" id="2.10.25.10:FF:000005">
    <property type="entry name" value="Fibrillin 2"/>
    <property type="match status" value="1"/>
</dbReference>
<dbReference type="InterPro" id="IPR040872">
    <property type="entry name" value="Fibrillin_U_N"/>
</dbReference>
<feature type="domain" description="EGF-like" evidence="17">
    <location>
        <begin position="1483"/>
        <end position="1523"/>
    </location>
</feature>
<dbReference type="InterPro" id="IPR036773">
    <property type="entry name" value="TB_dom_sf"/>
</dbReference>
<feature type="domain" description="EGF-like" evidence="17">
    <location>
        <begin position="2114"/>
        <end position="2153"/>
    </location>
</feature>
<dbReference type="InterPro" id="IPR000152">
    <property type="entry name" value="EGF-type_Asp/Asn_hydroxyl_site"/>
</dbReference>
<dbReference type="GO" id="GO:0005509">
    <property type="term" value="F:calcium ion binding"/>
    <property type="evidence" value="ECO:0007669"/>
    <property type="project" value="InterPro"/>
</dbReference>
<proteinExistence type="inferred from homology"/>
<feature type="disulfide bond" evidence="14">
    <location>
        <begin position="137"/>
        <end position="147"/>
    </location>
</feature>
<dbReference type="FunFam" id="3.90.290.10:FF:000008">
    <property type="entry name" value="Fibrillin 3"/>
    <property type="match status" value="1"/>
</dbReference>
<dbReference type="FunFam" id="2.10.25.10:FF:000071">
    <property type="entry name" value="Fibrillin 2"/>
    <property type="match status" value="1"/>
</dbReference>
<dbReference type="GO" id="GO:0009887">
    <property type="term" value="P:animal organ morphogenesis"/>
    <property type="evidence" value="ECO:0007669"/>
    <property type="project" value="UniProtKB-ARBA"/>
</dbReference>
<dbReference type="InterPro" id="IPR013032">
    <property type="entry name" value="EGF-like_CS"/>
</dbReference>
<dbReference type="GO" id="GO:0001527">
    <property type="term" value="C:microfibril"/>
    <property type="evidence" value="ECO:0007669"/>
    <property type="project" value="UniProtKB-ARBA"/>
</dbReference>
<feature type="domain" description="EGF-like" evidence="17">
    <location>
        <begin position="2269"/>
        <end position="2310"/>
    </location>
</feature>
<feature type="domain" description="EGF-like" evidence="17">
    <location>
        <begin position="1607"/>
        <end position="1643"/>
    </location>
</feature>
<feature type="domain" description="EGF-like" evidence="17">
    <location>
        <begin position="1524"/>
        <end position="1562"/>
    </location>
</feature>
<feature type="domain" description="TB" evidence="18">
    <location>
        <begin position="728"/>
        <end position="773"/>
    </location>
</feature>
<dbReference type="FunFam" id="2.10.25.10:FF:000038">
    <property type="entry name" value="Fibrillin 2"/>
    <property type="match status" value="2"/>
</dbReference>
<feature type="domain" description="EGF-like" evidence="17">
    <location>
        <begin position="927"/>
        <end position="968"/>
    </location>
</feature>
<dbReference type="FunFam" id="2.10.25.10:FF:000010">
    <property type="entry name" value="Pro-epidermal growth factor"/>
    <property type="match status" value="1"/>
</dbReference>
<dbReference type="GO" id="GO:0042593">
    <property type="term" value="P:glucose homeostasis"/>
    <property type="evidence" value="ECO:0000318"/>
    <property type="project" value="GO_Central"/>
</dbReference>
<evidence type="ECO:0000256" key="11">
    <source>
        <dbReference type="ARBA" id="ARBA00023157"/>
    </source>
</evidence>
<dbReference type="FunFam" id="3.90.290.10:FF:000007">
    <property type="entry name" value="Fibrillin 2"/>
    <property type="match status" value="1"/>
</dbReference>
<feature type="domain" description="EGF-like" evidence="17">
    <location>
        <begin position="1565"/>
        <end position="1606"/>
    </location>
</feature>
<dbReference type="FunFam" id="3.90.290.10:FF:000005">
    <property type="entry name" value="Fibrillin 2"/>
    <property type="match status" value="1"/>
</dbReference>
<sequence>MTSTWMTQILLGWTTLVCLVQAQWEGAIRTDRPTGSEETPALSRVRRRGFDTLRGPNVCGSRFHSYCCPGWRTLPGGNQCIVPICRNSCGEGFCSRPNLCACANGQLSPSCGASGGEGESCLCKKVTLSLCFSPAVCDQSCQNGGRCIGPNRCACVYGFTGPQCERDYRTGPCFSQVNNQVCQGQLSGLVCTKTMCCASVGRAWGHPCEPCPAQPHPCRRGFIPNIRTGACQDVDECRAIPGLCQGGNCINTVGSFECRCPAGHRLGEASHKCEDVDECSSIPGACEGGECANTVGSYVCTCPRGFMASADGSHCLDQRVGTCFSALLGGRCAGELPGQASKRQCCCEWGRCWAMGSTPEMCPQRGSDEFRQLCAEGPPVLPAYPGHFPGLPGFGPNGLGPGLTGPARHGPHATLNQTIDICKHFTNLCLNGRCLPTSSSYRCECNMGYKQDVRGECIDVDECSSSPCVHGDCVNTPGSYHCKCQEGFQSTPTKQSCVDIDECILNGGMCRHGRCINTEGSFQCICNAGFEITPDGKNCVDHDECATTTMCLNGVCLNEAGSFKCLCKPGFLLAPSGRYCVGECVGWFVCVHRGIGGKKLELDGGYGAKEDRSQKSNEFGGAWEREQSRSRTGGDVLALLLSQLQTYSILSFSAGPPPPPPPQPQGKCPNSKSSLLCPFPTDIDECETPGICMNGWCINTEGSFRCECVGGLAIGADGRVCVDTHMRSTCYGAIKKGTCARPFPGAVTKSECCCTSPDHGFGEPCQPCPAKNSGQTLPFSALQPPAISNEFQALCSSGLGITGFLFFATPDINECALNPDICPNGVCENLRGSYRCICHLGYEADPPGKECVGMWESEHPHSLGCSIPHPPSSPFFLPFLLLSPLIFCPILFILLYLSPSPSIFLAPDFLPLPHVLSLINLIISFPDVDECALNRLLCDNGLCRNTPGSYTCTCPTGFTFKTETDSCEDIDECLSNPCVNGLCRNHAGSFACECSPGSRLDPAGNVCVDSMKGTCWLQIQDGRCEANINGATLRSECCATLGAAWGSPCQLCETDPACSRGFARMKGLTCEDVNECEVFPSVCPNGRCLNTAGSFRCECPEGLTLDSTGRVCVDVRVEQCFLKWDEDECLAPLSGKYRMDMCCCSVGAAWGADCEACPEPGSPEFAIICPRGPGFASRDFLSGRPFYKDVNECKAFPGLCTHGSCRNTVGSFRCMCGNGFALDAQERNCTDIDECRISPDLCGHGTCVNTLGSFECECFQGYESGFMMMKNCMDIDECAQDPLLCRGGTCINSDGSYQCLCPPGHELSADGNACGDVNECSLRDNLCRHGRCVNVIGTYQCACDTGFQSTPDRQGCIDTDECSVGNGGCETHCTNTEGSYQCSCGEGYALMPDGRACADIDECEENPDICDGGQCTNVPGQHRCLCYDGFMATLDMKTCIDVNECDLNPNICLHGDCENSKGSFICHCQLGYFVKKGTTGCTDIDECALGAHNCDARASCVNVPGTFRCMCQSGWVGDGFKCHDLDECATEDHGCHINADCVNSPGSHRCVCREGFSGDGFSCVDRDECADNVNLCENGQCLNAPGGYRCECEMGFNPTEDSRACQDIDECTFQNICVFGSCHNLPGMFRCVCDDGYELDRSGGNCTDINECADPVNCINGLCVNTPGSYLCNCPQDFELNPSGVGCVDTRVGNCFLDTQDRGDGGISCSAEIGVGVTRASCCCSLGRAWGNPCELCPPGNTTEYKTLCPGGEGFRPNPITVILEDIDECQELPGLCQGGDCVNTFGNFQCECPLNYYLNEDTRICEDIDECSTHVGICGPGTCYNTLGNYTCVCPPEYMQVNGGNNCMDVRKSVCYRHHNDTCENELAFNMTRKMCCCSYNIGKAWNRPCEPCPAPATEYQILCGNQAPGFIIDIHTGKPIGKFSLLGLCLCGISKDTPFSSLHSVDMDECSSGESPCQRHADCINIPGSYRCECARGYKLSPSGACVGRNECQEIANVCSHGDCVDTEGSYACICHQGFKATADQTMCMDIDECDRQPCGNGTCKNTVGSYNCLCFPGFELTHNSDCMDIDECTSLTGQVCRNGQCINSIGSFQCLCHEGYERTADGKNCVDINECVSFPGTCSPGTCQNLDGAFRCICPPGYQVQDDSCIDINECDEEPNLCLFGTCTNSPGSFQCLCPPGFVLSDNGRRCFDTRQSFCFTRFENGRCSVPKAFNTTKARCCCSKMPGEGWGDPCELCPQEGSGAFQELCPFGHGAVPGPDDSREDVNECSENPGICVNGVCINTDGSFRCECPFGYSLDYTGVNCVVVICIYAHSSPRPTLAKVWHPCLGSWEGAIPYPSPQCLRTFFCIPHPSTQHLGDAGLMSFSPSDENECRTQPGLCSNGRCVNTVGSYHCDCNEGFQASPTGTECLDTRQGSCFTEVLQTTCQLSSSNHNPVTKAECCCDGGRGWGSLCEICPLPGTAQHKKMCPHGSGYTTDGRDIDECKVLSNLCQNGQCINTIGSFRCHCETGYTPDITGTACVDVDECEQSPKPCNFLCKNTEGSFKCSCPRGYLLQGNGKTCKDLDECATKQHNCQFLCVNTVGGFTCKCPPGFTQHHHSCLGESPTTWCNGQNTEFGVRGAEFELQCELPASCSDPDHSLSPHPQVSPGSLSTIGWCPGINSPPRQGNTFHAAYDNECSSPTACGSASCYNTLGSFKCVCPSGYDFDQAFGGCRDVDECSAGGSPCSYGCSNTNGGYLCGCPGGYFRAGQGHCISGLGFDKNSYLPTLSEEEDEENLLSPDTCYECKINGYSQRSRQRRHINGTQRHQPTFNSMSLASVDTEAPLAMALNLSNLGPREHILELLPAVEALENRVLYIIAHGNEAGFFRMQHKEGLSYLRLGRKKPGPGAYQLEVMSVPRPAGDELGEPAGQGGHALRLKLQLQLY</sequence>
<keyword evidence="7" id="KW-0372">Hormone</keyword>
<evidence type="ECO:0000256" key="10">
    <source>
        <dbReference type="ARBA" id="ARBA00022837"/>
    </source>
</evidence>
<dbReference type="Pfam" id="PF12662">
    <property type="entry name" value="cEGF"/>
    <property type="match status" value="1"/>
</dbReference>
<dbReference type="InterPro" id="IPR018097">
    <property type="entry name" value="EGF_Ca-bd_CS"/>
</dbReference>
<feature type="domain" description="EGF-like" evidence="17">
    <location>
        <begin position="541"/>
        <end position="581"/>
    </location>
</feature>
<protein>
    <recommendedName>
        <fullName evidence="13">Fibrillin-1</fullName>
    </recommendedName>
</protein>
<dbReference type="CDD" id="cd00054">
    <property type="entry name" value="EGF_CA"/>
    <property type="match status" value="24"/>
</dbReference>
<keyword evidence="20" id="KW-1185">Reference proteome</keyword>
<dbReference type="FunFam" id="3.90.290.10:FF:000003">
    <property type="entry name" value="Fibrillin 3"/>
    <property type="match status" value="1"/>
</dbReference>
<feature type="domain" description="EGF-like" evidence="17">
    <location>
        <begin position="1808"/>
        <end position="1845"/>
    </location>
</feature>
<feature type="compositionally biased region" description="Basic and acidic residues" evidence="15">
    <location>
        <begin position="606"/>
        <end position="615"/>
    </location>
</feature>
<dbReference type="Gene3D" id="2.10.25.10">
    <property type="entry name" value="Laminin"/>
    <property type="match status" value="40"/>
</dbReference>
<dbReference type="Pfam" id="PF07645">
    <property type="entry name" value="EGF_CA"/>
    <property type="match status" value="34"/>
</dbReference>
<feature type="domain" description="TB" evidence="18">
    <location>
        <begin position="1013"/>
        <end position="1052"/>
    </location>
</feature>
<dbReference type="OMA" id="KMESGCL"/>
<feature type="signal peptide" evidence="16">
    <location>
        <begin position="1"/>
        <end position="22"/>
    </location>
</feature>
<dbReference type="GO" id="GO:0006006">
    <property type="term" value="P:glucose metabolic process"/>
    <property type="evidence" value="ECO:0000318"/>
    <property type="project" value="GO_Central"/>
</dbReference>
<comment type="caution">
    <text evidence="14">Lacks conserved residue(s) required for the propagation of feature annotation.</text>
</comment>
<feature type="domain" description="TB" evidence="18">
    <location>
        <begin position="1118"/>
        <end position="1169"/>
    </location>
</feature>
<accession>A0A5F8GZL9</accession>
<reference evidence="19" key="3">
    <citation type="submission" date="2025-09" db="UniProtKB">
        <authorList>
            <consortium name="Ensembl"/>
        </authorList>
    </citation>
    <scope>IDENTIFICATION</scope>
</reference>
<feature type="disulfide bond" evidence="14">
    <location>
        <begin position="973"/>
        <end position="983"/>
    </location>
</feature>
<keyword evidence="6" id="KW-0597">Phosphoprotein</keyword>
<dbReference type="Bgee" id="ENSMODG00000005011">
    <property type="expression patterns" value="Expressed in hindlimb bud and 14 other cell types or tissues"/>
</dbReference>
<dbReference type="PROSITE" id="PS01187">
    <property type="entry name" value="EGF_CA"/>
    <property type="match status" value="15"/>
</dbReference>
<feature type="domain" description="EGF-like" evidence="17">
    <location>
        <begin position="2485"/>
        <end position="2522"/>
    </location>
</feature>
<feature type="domain" description="EGF-like" evidence="17">
    <location>
        <begin position="811"/>
        <end position="852"/>
    </location>
</feature>
<dbReference type="FunFam" id="2.10.25.10:FF:000002">
    <property type="entry name" value="Latent-transforming growth factor beta-binding protein 3"/>
    <property type="match status" value="2"/>
</dbReference>
<dbReference type="InterPro" id="IPR024731">
    <property type="entry name" value="NELL2-like_EGF"/>
</dbReference>
<dbReference type="SUPFAM" id="SSF57581">
    <property type="entry name" value="TB module/8-cys domain"/>
    <property type="match status" value="9"/>
</dbReference>
<feature type="domain" description="EGF-like" evidence="17">
    <location>
        <begin position="1274"/>
        <end position="1315"/>
    </location>
</feature>
<dbReference type="FunFam" id="2.10.25.10:FF:000149">
    <property type="entry name" value="Fibrillin 2"/>
    <property type="match status" value="1"/>
</dbReference>
<dbReference type="Pfam" id="PF00683">
    <property type="entry name" value="TB"/>
    <property type="match status" value="9"/>
</dbReference>
<feature type="domain" description="TB" evidence="18">
    <location>
        <begin position="1693"/>
        <end position="1749"/>
    </location>
</feature>
<feature type="domain" description="EGF-like" evidence="17">
    <location>
        <begin position="459"/>
        <end position="498"/>
    </location>
</feature>
<feature type="domain" description="EGF-like" evidence="17">
    <location>
        <begin position="1189"/>
        <end position="1230"/>
    </location>
</feature>
<feature type="domain" description="EGF-like" evidence="17">
    <location>
        <begin position="2568"/>
        <end position="2606"/>
    </location>
</feature>
<dbReference type="GO" id="GO:0005201">
    <property type="term" value="F:extracellular matrix structural constituent"/>
    <property type="evidence" value="ECO:0000318"/>
    <property type="project" value="GO_Central"/>
</dbReference>
<dbReference type="FunFam" id="3.90.290.10:FF:000020">
    <property type="entry name" value="Fibrillin-1"/>
    <property type="match status" value="1"/>
</dbReference>
<comment type="subcellular location">
    <subcellularLocation>
        <location evidence="1">Secreted</location>
        <location evidence="1">Extracellular space</location>
        <location evidence="1">Extracellular matrix</location>
    </subcellularLocation>
</comment>
<dbReference type="GO" id="GO:0048598">
    <property type="term" value="P:embryonic morphogenesis"/>
    <property type="evidence" value="ECO:0007669"/>
    <property type="project" value="UniProtKB-ARBA"/>
</dbReference>
<dbReference type="InterPro" id="IPR001881">
    <property type="entry name" value="EGF-like_Ca-bd_dom"/>
</dbReference>
<dbReference type="PROSITE" id="PS01186">
    <property type="entry name" value="EGF_2"/>
    <property type="match status" value="21"/>
</dbReference>
<feature type="domain" description="TB" evidence="18">
    <location>
        <begin position="321"/>
        <end position="374"/>
    </location>
</feature>
<evidence type="ECO:0000256" key="7">
    <source>
        <dbReference type="ARBA" id="ARBA00022702"/>
    </source>
</evidence>
<evidence type="ECO:0000256" key="8">
    <source>
        <dbReference type="ARBA" id="ARBA00022729"/>
    </source>
</evidence>
<feature type="domain" description="EGF-like" evidence="17">
    <location>
        <begin position="969"/>
        <end position="1008"/>
    </location>
</feature>
<dbReference type="FunFam" id="2.10.25.10:FF:000023">
    <property type="entry name" value="Fibrillin 2"/>
    <property type="match status" value="1"/>
</dbReference>
<feature type="chain" id="PRO_5023943567" description="Fibrillin-1" evidence="16">
    <location>
        <begin position="23"/>
        <end position="2930"/>
    </location>
</feature>
<dbReference type="PIRSF" id="PIRSF036312">
    <property type="entry name" value="Fibrillin"/>
    <property type="match status" value="1"/>
</dbReference>
<dbReference type="PANTHER" id="PTHR47333:SF5">
    <property type="entry name" value="FIBRILLIN-3"/>
    <property type="match status" value="1"/>
</dbReference>
<evidence type="ECO:0000256" key="2">
    <source>
        <dbReference type="ARBA" id="ARBA00008972"/>
    </source>
</evidence>
<dbReference type="FunCoup" id="A0A5F8GZL9">
    <property type="interactions" value="14"/>
</dbReference>
<feature type="region of interest" description="Disordered" evidence="15">
    <location>
        <begin position="606"/>
        <end position="627"/>
    </location>
</feature>
<feature type="domain" description="EGF-like" evidence="17">
    <location>
        <begin position="233"/>
        <end position="274"/>
    </location>
</feature>
<feature type="domain" description="EGF-like" evidence="17">
    <location>
        <begin position="1948"/>
        <end position="1986"/>
    </location>
</feature>
<dbReference type="FunFam" id="2.10.25.10:FF:000087">
    <property type="entry name" value="Fibrillin 2"/>
    <property type="match status" value="1"/>
</dbReference>
<reference evidence="19 20" key="1">
    <citation type="journal article" date="2007" name="Nature">
        <title>Genome of the marsupial Monodelphis domestica reveals innovation in non-coding sequences.</title>
        <authorList>
            <person name="Mikkelsen T.S."/>
            <person name="Wakefield M.J."/>
            <person name="Aken B."/>
            <person name="Amemiya C.T."/>
            <person name="Chang J.L."/>
            <person name="Duke S."/>
            <person name="Garber M."/>
            <person name="Gentles A.J."/>
            <person name="Goodstadt L."/>
            <person name="Heger A."/>
            <person name="Jurka J."/>
            <person name="Kamal M."/>
            <person name="Mauceli E."/>
            <person name="Searle S.M."/>
            <person name="Sharpe T."/>
            <person name="Baker M.L."/>
            <person name="Batzer M.A."/>
            <person name="Benos P.V."/>
            <person name="Belov K."/>
            <person name="Clamp M."/>
            <person name="Cook A."/>
            <person name="Cuff J."/>
            <person name="Das R."/>
            <person name="Davidow L."/>
            <person name="Deakin J.E."/>
            <person name="Fazzari M.J."/>
            <person name="Glass J.L."/>
            <person name="Grabherr M."/>
            <person name="Greally J.M."/>
            <person name="Gu W."/>
            <person name="Hore T.A."/>
            <person name="Huttley G.A."/>
            <person name="Kleber M."/>
            <person name="Jirtle R.L."/>
            <person name="Koina E."/>
            <person name="Lee J.T."/>
            <person name="Mahony S."/>
            <person name="Marra M.A."/>
            <person name="Miller R.D."/>
            <person name="Nicholls R.D."/>
            <person name="Oda M."/>
            <person name="Papenfuss A.T."/>
            <person name="Parra Z.E."/>
            <person name="Pollock D.D."/>
            <person name="Ray D.A."/>
            <person name="Schein J.E."/>
            <person name="Speed T.P."/>
            <person name="Thompson K."/>
            <person name="VandeBerg J.L."/>
            <person name="Wade C.M."/>
            <person name="Walker J.A."/>
            <person name="Waters P.D."/>
            <person name="Webber C."/>
            <person name="Weidman J.R."/>
            <person name="Xie X."/>
            <person name="Zody M.C."/>
            <person name="Baldwin J."/>
            <person name="Abdouelleil A."/>
            <person name="Abdulkadir J."/>
            <person name="Abebe A."/>
            <person name="Abera B."/>
            <person name="Abreu J."/>
            <person name="Acer S.C."/>
            <person name="Aftuck L."/>
            <person name="Alexander A."/>
            <person name="An P."/>
            <person name="Anderson E."/>
            <person name="Anderson S."/>
            <person name="Arachi H."/>
            <person name="Azer M."/>
            <person name="Bachantsang P."/>
            <person name="Barry A."/>
            <person name="Bayul T."/>
            <person name="Berlin A."/>
            <person name="Bessette D."/>
            <person name="Bloom T."/>
            <person name="Bloom T."/>
            <person name="Boguslavskiy L."/>
            <person name="Bonnet C."/>
            <person name="Boukhgalter B."/>
            <person name="Bourzgui I."/>
            <person name="Brown A."/>
            <person name="Cahill P."/>
            <person name="Channer S."/>
            <person name="Cheshatsang Y."/>
            <person name="Chuda L."/>
            <person name="Citroen M."/>
            <person name="Collymore A."/>
            <person name="Cooke P."/>
            <person name="Costello M."/>
            <person name="D'Aco K."/>
            <person name="Daza R."/>
            <person name="De Haan G."/>
            <person name="DeGray S."/>
            <person name="DeMaso C."/>
            <person name="Dhargay N."/>
            <person name="Dooley K."/>
            <person name="Dooley E."/>
            <person name="Doricent M."/>
            <person name="Dorje P."/>
            <person name="Dorjee K."/>
            <person name="Dupes A."/>
            <person name="Elong R."/>
            <person name="Falk J."/>
            <person name="Farina A."/>
            <person name="Faro S."/>
            <person name="Ferguson D."/>
            <person name="Fisher S."/>
            <person name="Foley C.D."/>
            <person name="Franke A."/>
            <person name="Friedrich D."/>
            <person name="Gadbois L."/>
            <person name="Gearin G."/>
            <person name="Gearin C.R."/>
            <person name="Giannoukos G."/>
            <person name="Goode T."/>
            <person name="Graham J."/>
            <person name="Grandbois E."/>
            <person name="Grewal S."/>
            <person name="Gyaltsen K."/>
            <person name="Hafez N."/>
            <person name="Hagos B."/>
            <person name="Hall J."/>
            <person name="Henson C."/>
            <person name="Hollinger A."/>
            <person name="Honan T."/>
            <person name="Huard M.D."/>
            <person name="Hughes L."/>
            <person name="Hurhula B."/>
            <person name="Husby M.E."/>
            <person name="Kamat A."/>
            <person name="Kanga B."/>
            <person name="Kashin S."/>
            <person name="Khazanovich D."/>
            <person name="Kisner P."/>
            <person name="Lance K."/>
            <person name="Lara M."/>
            <person name="Lee W."/>
            <person name="Lennon N."/>
            <person name="Letendre F."/>
            <person name="LeVine R."/>
            <person name="Lipovsky A."/>
            <person name="Liu X."/>
            <person name="Liu J."/>
            <person name="Liu S."/>
            <person name="Lokyitsang T."/>
            <person name="Lokyitsang Y."/>
            <person name="Lubonja R."/>
            <person name="Lui A."/>
            <person name="MacDonald P."/>
            <person name="Magnisalis V."/>
            <person name="Maru K."/>
            <person name="Matthews C."/>
            <person name="McCusker W."/>
            <person name="McDonough S."/>
            <person name="Mehta T."/>
            <person name="Meldrim J."/>
            <person name="Meneus L."/>
            <person name="Mihai O."/>
            <person name="Mihalev A."/>
            <person name="Mihova T."/>
            <person name="Mittelman R."/>
            <person name="Mlenga V."/>
            <person name="Montmayeur A."/>
            <person name="Mulrain L."/>
            <person name="Navidi A."/>
            <person name="Naylor J."/>
            <person name="Negash T."/>
            <person name="Nguyen T."/>
            <person name="Nguyen N."/>
            <person name="Nicol R."/>
            <person name="Norbu C."/>
            <person name="Norbu N."/>
            <person name="Novod N."/>
            <person name="O'Neill B."/>
            <person name="Osman S."/>
            <person name="Markiewicz E."/>
            <person name="Oyono O.L."/>
            <person name="Patti C."/>
            <person name="Phunkhang P."/>
            <person name="Pierre F."/>
            <person name="Priest M."/>
            <person name="Raghuraman S."/>
            <person name="Rege F."/>
            <person name="Reyes R."/>
            <person name="Rise C."/>
            <person name="Rogov P."/>
            <person name="Ross K."/>
            <person name="Ryan E."/>
            <person name="Settipalli S."/>
            <person name="Shea T."/>
            <person name="Sherpa N."/>
            <person name="Shi L."/>
            <person name="Shih D."/>
            <person name="Sparrow T."/>
            <person name="Spaulding J."/>
            <person name="Stalker J."/>
            <person name="Stange-Thomann N."/>
            <person name="Stavropoulos S."/>
            <person name="Stone C."/>
            <person name="Strader C."/>
            <person name="Tesfaye S."/>
            <person name="Thomson T."/>
            <person name="Thoulutsang Y."/>
            <person name="Thoulutsang D."/>
            <person name="Topham K."/>
            <person name="Topping I."/>
            <person name="Tsamla T."/>
            <person name="Vassiliev H."/>
            <person name="Vo A."/>
            <person name="Wangchuk T."/>
            <person name="Wangdi T."/>
            <person name="Weiand M."/>
            <person name="Wilkinson J."/>
            <person name="Wilson A."/>
            <person name="Yadav S."/>
            <person name="Young G."/>
            <person name="Yu Q."/>
            <person name="Zembek L."/>
            <person name="Zhong D."/>
            <person name="Zimmer A."/>
            <person name="Zwirko Z."/>
            <person name="Jaffe D.B."/>
            <person name="Alvarez P."/>
            <person name="Brockman W."/>
            <person name="Butler J."/>
            <person name="Chin C."/>
            <person name="Gnerre S."/>
            <person name="MacCallum I."/>
            <person name="Graves J.A."/>
            <person name="Ponting C.P."/>
            <person name="Breen M."/>
            <person name="Samollow P.B."/>
            <person name="Lander E.S."/>
            <person name="Lindblad-Toh K."/>
        </authorList>
    </citation>
    <scope>NUCLEOTIDE SEQUENCE [LARGE SCALE GENOMIC DNA]</scope>
</reference>
<dbReference type="PROSITE" id="PS50026">
    <property type="entry name" value="EGF_3"/>
    <property type="match status" value="33"/>
</dbReference>
<feature type="domain" description="EGF-like" evidence="17">
    <location>
        <begin position="682"/>
        <end position="722"/>
    </location>
</feature>
<feature type="domain" description="EGF-like" evidence="17">
    <location>
        <begin position="1072"/>
        <end position="1113"/>
    </location>
</feature>
<dbReference type="PANTHER" id="PTHR47333">
    <property type="entry name" value="VON WILLEBRAND FACTOR C AND EGF DOMAIN-CONTAINING PROTEIN"/>
    <property type="match status" value="1"/>
</dbReference>
<keyword evidence="3" id="KW-0964">Secreted</keyword>
<dbReference type="InterPro" id="IPR017878">
    <property type="entry name" value="TB_dom"/>
</dbReference>
<feature type="domain" description="EGF-like" evidence="17">
    <location>
        <begin position="1648"/>
        <end position="1688"/>
    </location>
</feature>
<feature type="domain" description="EGF-like" evidence="17">
    <location>
        <begin position="2071"/>
        <end position="2113"/>
    </location>
</feature>
<evidence type="ECO:0000256" key="1">
    <source>
        <dbReference type="ARBA" id="ARBA00004498"/>
    </source>
</evidence>
<evidence type="ECO:0000256" key="15">
    <source>
        <dbReference type="SAM" id="MobiDB-lite"/>
    </source>
</evidence>
<dbReference type="InterPro" id="IPR026823">
    <property type="entry name" value="cEGF"/>
</dbReference>
<dbReference type="Ensembl" id="ENSMODT00000067617.1">
    <property type="protein sequence ID" value="ENSMODP00000052829.1"/>
    <property type="gene ID" value="ENSMODG00000005011.4"/>
</dbReference>
<dbReference type="SUPFAM" id="SSF57196">
    <property type="entry name" value="EGF/Laminin"/>
    <property type="match status" value="12"/>
</dbReference>
<dbReference type="InterPro" id="IPR049883">
    <property type="entry name" value="NOTCH1_EGF-like"/>
</dbReference>
<evidence type="ECO:0000256" key="12">
    <source>
        <dbReference type="ARBA" id="ARBA00023180"/>
    </source>
</evidence>
<feature type="domain" description="TB" evidence="18">
    <location>
        <begin position="1854"/>
        <end position="1905"/>
    </location>
</feature>
<dbReference type="SMART" id="SM00179">
    <property type="entry name" value="EGF_CA"/>
    <property type="match status" value="38"/>
</dbReference>
<evidence type="ECO:0000313" key="19">
    <source>
        <dbReference type="Ensembl" id="ENSMODP00000052829.1"/>
    </source>
</evidence>
<feature type="domain" description="EGF-like" evidence="17">
    <location>
        <begin position="2527"/>
        <end position="2567"/>
    </location>
</feature>
<evidence type="ECO:0000259" key="17">
    <source>
        <dbReference type="PROSITE" id="PS50026"/>
    </source>
</evidence>
<comment type="similarity">
    <text evidence="2">Belongs to the fibrillin family.</text>
</comment>
<keyword evidence="5 14" id="KW-0245">EGF-like domain</keyword>
<evidence type="ECO:0000256" key="6">
    <source>
        <dbReference type="ARBA" id="ARBA00022553"/>
    </source>
</evidence>
<dbReference type="FunFam" id="3.90.290.10:FF:000006">
    <property type="entry name" value="Fibrillin 2"/>
    <property type="match status" value="1"/>
</dbReference>
<keyword evidence="8 16" id="KW-0732">Signal</keyword>
<dbReference type="InterPro" id="IPR052080">
    <property type="entry name" value="vWF_C/EGF_Fibrillin"/>
</dbReference>
<dbReference type="Pfam" id="PF12947">
    <property type="entry name" value="EGF_3"/>
    <property type="match status" value="1"/>
</dbReference>
<evidence type="ECO:0000256" key="13">
    <source>
        <dbReference type="ARBA" id="ARBA00069509"/>
    </source>
</evidence>
<dbReference type="FunFam" id="2.10.25.10:FF:000133">
    <property type="entry name" value="Fibrillin 3"/>
    <property type="match status" value="1"/>
</dbReference>
<dbReference type="GO" id="GO:0005179">
    <property type="term" value="F:hormone activity"/>
    <property type="evidence" value="ECO:0000318"/>
    <property type="project" value="GO_Central"/>
</dbReference>
<gene>
    <name evidence="19" type="primary">FBN3</name>
</gene>
<keyword evidence="4" id="KW-0272">Extracellular matrix</keyword>
<dbReference type="PROSITE" id="PS00010">
    <property type="entry name" value="ASX_HYDROXYL"/>
    <property type="match status" value="33"/>
</dbReference>
<dbReference type="FunFam" id="2.10.25.10:FF:000008">
    <property type="entry name" value="Signal peptide, CUB domain, EGF-like 2"/>
    <property type="match status" value="1"/>
</dbReference>
<feature type="domain" description="EGF-like" evidence="17">
    <location>
        <begin position="1766"/>
        <end position="1807"/>
    </location>
</feature>
<keyword evidence="12" id="KW-0325">Glycoprotein</keyword>
<dbReference type="FunFam" id="3.90.290.10:FF:000009">
    <property type="entry name" value="Fibrillin 2"/>
    <property type="match status" value="1"/>
</dbReference>
<dbReference type="FunFam" id="3.90.290.10:FF:000011">
    <property type="entry name" value="Fibrillin 2"/>
    <property type="match status" value="1"/>
</dbReference>
<feature type="domain" description="EGF-like" evidence="17">
    <location>
        <begin position="1231"/>
        <end position="1273"/>
    </location>
</feature>
<dbReference type="PROSITE" id="PS51364">
    <property type="entry name" value="TB"/>
    <property type="match status" value="9"/>
</dbReference>
<keyword evidence="11 14" id="KW-1015">Disulfide bond</keyword>
<feature type="disulfide bond" evidence="14">
    <location>
        <begin position="155"/>
        <end position="164"/>
    </location>
</feature>
<feature type="domain" description="EGF-like" evidence="17">
    <location>
        <begin position="1316"/>
        <end position="1357"/>
    </location>
</feature>
<keyword evidence="9" id="KW-0677">Repeat</keyword>
<evidence type="ECO:0000256" key="4">
    <source>
        <dbReference type="ARBA" id="ARBA00022530"/>
    </source>
</evidence>
<feature type="domain" description="TB" evidence="18">
    <location>
        <begin position="171"/>
        <end position="214"/>
    </location>
</feature>
<feature type="domain" description="EGF-like" evidence="17">
    <location>
        <begin position="2154"/>
        <end position="2195"/>
    </location>
</feature>
<feature type="domain" description="TB" evidence="18">
    <location>
        <begin position="2200"/>
        <end position="2253"/>
    </location>
</feature>
<dbReference type="FunFam" id="2.10.25.10:FF:000171">
    <property type="entry name" value="Fibrillin 2"/>
    <property type="match status" value="1"/>
</dbReference>
<feature type="domain" description="EGF-like" evidence="17">
    <location>
        <begin position="2032"/>
        <end position="2067"/>
    </location>
</feature>
<feature type="domain" description="EGF-like" evidence="17">
    <location>
        <begin position="133"/>
        <end position="165"/>
    </location>
</feature>
<dbReference type="FunFam" id="3.90.290.10:FF:000010">
    <property type="entry name" value="Fibrillin 2"/>
    <property type="match status" value="1"/>
</dbReference>
<dbReference type="PROSITE" id="PS00022">
    <property type="entry name" value="EGF_1"/>
    <property type="match status" value="1"/>
</dbReference>
<name>A0A5F8GZL9_MONDO</name>
<dbReference type="FunFam" id="2.10.25.10:FF:000058">
    <property type="entry name" value="Fibrillin 2"/>
    <property type="match status" value="1"/>
</dbReference>
<evidence type="ECO:0000256" key="16">
    <source>
        <dbReference type="SAM" id="SignalP"/>
    </source>
</evidence>
<dbReference type="Pfam" id="PF12661">
    <property type="entry name" value="hEGF"/>
    <property type="match status" value="1"/>
</dbReference>
<dbReference type="Pfam" id="PF21364">
    <property type="entry name" value="EGF_FBN_1st"/>
    <property type="match status" value="1"/>
</dbReference>
<feature type="domain" description="EGF-like" evidence="17">
    <location>
        <begin position="499"/>
        <end position="540"/>
    </location>
</feature>
<evidence type="ECO:0000256" key="9">
    <source>
        <dbReference type="ARBA" id="ARBA00022737"/>
    </source>
</evidence>
<feature type="disulfide bond" evidence="14">
    <location>
        <begin position="463"/>
        <end position="473"/>
    </location>
</feature>
<dbReference type="SUPFAM" id="SSF57184">
    <property type="entry name" value="Growth factor receptor domain"/>
    <property type="match status" value="9"/>
</dbReference>
<reference evidence="19" key="2">
    <citation type="submission" date="2025-08" db="UniProtKB">
        <authorList>
            <consortium name="Ensembl"/>
        </authorList>
    </citation>
    <scope>IDENTIFICATION</scope>
</reference>
<evidence type="ECO:0000256" key="5">
    <source>
        <dbReference type="ARBA" id="ARBA00022536"/>
    </source>
</evidence>
<feature type="domain" description="EGF-like" evidence="17">
    <location>
        <begin position="275"/>
        <end position="316"/>
    </location>
</feature>
<dbReference type="STRING" id="13616.ENSMODP00000052829"/>
<dbReference type="InterPro" id="IPR000742">
    <property type="entry name" value="EGF"/>
</dbReference>
<dbReference type="InParanoid" id="A0A5F8GZL9"/>
<dbReference type="FunFam" id="2.10.25.10:FF:000131">
    <property type="entry name" value="Fibrillin 2"/>
    <property type="match status" value="1"/>
</dbReference>
<dbReference type="SMART" id="SM00181">
    <property type="entry name" value="EGF"/>
    <property type="match status" value="40"/>
</dbReference>
<dbReference type="FunFam" id="2.10.25.10:FF:000049">
    <property type="entry name" value="Fibrillin 2"/>
    <property type="match status" value="1"/>
</dbReference>
<dbReference type="Proteomes" id="UP000002280">
    <property type="component" value="Chromosome 3"/>
</dbReference>
<dbReference type="FunFam" id="2.10.25.10:FF:000223">
    <property type="entry name" value="Fibrillin 2"/>
    <property type="match status" value="1"/>
</dbReference>
<dbReference type="FunFam" id="2.10.25.10:FF:000096">
    <property type="entry name" value="Putative fibrillin 2"/>
    <property type="match status" value="1"/>
</dbReference>
<evidence type="ECO:0000259" key="18">
    <source>
        <dbReference type="PROSITE" id="PS51364"/>
    </source>
</evidence>
<feature type="domain" description="EGF-like" evidence="17">
    <location>
        <begin position="1441"/>
        <end position="1478"/>
    </location>
</feature>
<evidence type="ECO:0000313" key="20">
    <source>
        <dbReference type="Proteomes" id="UP000002280"/>
    </source>
</evidence>
<dbReference type="InterPro" id="IPR009030">
    <property type="entry name" value="Growth_fac_rcpt_cys_sf"/>
</dbReference>
<dbReference type="FunFam" id="2.10.25.10:FF:000159">
    <property type="entry name" value="Fibrillin 2"/>
    <property type="match status" value="1"/>
</dbReference>
<dbReference type="FunFam" id="2.10.25.10:FF:000196">
    <property type="entry name" value="Fibrillin 2"/>
    <property type="match status" value="1"/>
</dbReference>
<dbReference type="Gene3D" id="3.90.290.10">
    <property type="entry name" value="TGF-beta binding (TB) domain"/>
    <property type="match status" value="9"/>
</dbReference>
<dbReference type="FunFam" id="2.10.25.10:FF:000003">
    <property type="entry name" value="fibrillin-1 isoform X1"/>
    <property type="match status" value="15"/>
</dbReference>
<evidence type="ECO:0000256" key="3">
    <source>
        <dbReference type="ARBA" id="ARBA00022525"/>
    </source>
</evidence>
<dbReference type="FunFam" id="2.10.25.10:FF:000044">
    <property type="entry name" value="Fibrillin 2"/>
    <property type="match status" value="1"/>
</dbReference>